<name>A0ABV0LP61_9PSEU</name>
<dbReference type="EMBL" id="JBDZYD010000013">
    <property type="protein sequence ID" value="MEQ0563946.1"/>
    <property type="molecule type" value="Genomic_DNA"/>
</dbReference>
<sequence length="270" mass="28753">MAAGGKMRRSSALLVIPFLCLAGCGPGVAPVGVVAPILQVTPTVPDPPPVSLIRSCGTPEFTTSDRDGGRADGGYYVDNNVWNAEEAGPQTLRGCAYDNWYVDSVQPETSSVKTYPNVHKDIAGQKGRPFDDFTVITSSFAGRGPGIGVYDVAYDVWLNGVGNRPGVSELMVWTENRKQIPAGKKLTTYAASGFMYDVWADDDGRYVAFVSRTPQYSGVVDLKAMIAWATGKGLLPPNPTVNQIGYGIEFCSTGGGKARFTLTGFSVTMS</sequence>
<dbReference type="InterPro" id="IPR002594">
    <property type="entry name" value="GH12"/>
</dbReference>
<dbReference type="Proteomes" id="UP001440984">
    <property type="component" value="Unassembled WGS sequence"/>
</dbReference>
<keyword evidence="2" id="KW-0624">Polysaccharide degradation</keyword>
<organism evidence="3 4">
    <name type="scientific">Amycolatopsis melonis</name>
    <dbReference type="NCBI Taxonomy" id="3156488"/>
    <lineage>
        <taxon>Bacteria</taxon>
        <taxon>Bacillati</taxon>
        <taxon>Actinomycetota</taxon>
        <taxon>Actinomycetes</taxon>
        <taxon>Pseudonocardiales</taxon>
        <taxon>Pseudonocardiaceae</taxon>
        <taxon>Amycolatopsis</taxon>
    </lineage>
</organism>
<keyword evidence="2" id="KW-0119">Carbohydrate metabolism</keyword>
<dbReference type="PANTHER" id="PTHR34002">
    <property type="entry name" value="BLR1656 PROTEIN"/>
    <property type="match status" value="1"/>
</dbReference>
<keyword evidence="4" id="KW-1185">Reference proteome</keyword>
<dbReference type="Pfam" id="PF01670">
    <property type="entry name" value="Glyco_hydro_12"/>
    <property type="match status" value="1"/>
</dbReference>
<accession>A0ABV0LP61</accession>
<evidence type="ECO:0000256" key="2">
    <source>
        <dbReference type="RuleBase" id="RU361163"/>
    </source>
</evidence>
<dbReference type="InterPro" id="IPR013319">
    <property type="entry name" value="GH11/12"/>
</dbReference>
<keyword evidence="2" id="KW-0378">Hydrolase</keyword>
<reference evidence="3 4" key="1">
    <citation type="submission" date="2024-05" db="EMBL/GenBank/DDBJ databases">
        <authorList>
            <person name="Zhao H."/>
            <person name="Xu Y."/>
            <person name="Lin S."/>
            <person name="Spain J.C."/>
            <person name="Zhou N.-Y."/>
        </authorList>
    </citation>
    <scope>NUCLEOTIDE SEQUENCE [LARGE SCALE GENOMIC DNA]</scope>
    <source>
        <strain evidence="3 4">NEAU-NG30</strain>
    </source>
</reference>
<keyword evidence="2" id="KW-0326">Glycosidase</keyword>
<gene>
    <name evidence="3" type="ORF">ABJI51_33110</name>
</gene>
<dbReference type="PANTHER" id="PTHR34002:SF9">
    <property type="entry name" value="XYLOGLUCAN-SPECIFIC ENDO-BETA-1,4-GLUCANASE A"/>
    <property type="match status" value="1"/>
</dbReference>
<comment type="caution">
    <text evidence="3">The sequence shown here is derived from an EMBL/GenBank/DDBJ whole genome shotgun (WGS) entry which is preliminary data.</text>
</comment>
<dbReference type="InterPro" id="IPR013320">
    <property type="entry name" value="ConA-like_dom_sf"/>
</dbReference>
<evidence type="ECO:0008006" key="5">
    <source>
        <dbReference type="Google" id="ProtNLM"/>
    </source>
</evidence>
<dbReference type="Gene3D" id="2.60.120.180">
    <property type="match status" value="1"/>
</dbReference>
<evidence type="ECO:0000313" key="4">
    <source>
        <dbReference type="Proteomes" id="UP001440984"/>
    </source>
</evidence>
<evidence type="ECO:0000313" key="3">
    <source>
        <dbReference type="EMBL" id="MEQ0563946.1"/>
    </source>
</evidence>
<protein>
    <recommendedName>
        <fullName evidence="5">Glycosyl hydrolase family 12</fullName>
    </recommendedName>
</protein>
<evidence type="ECO:0000256" key="1">
    <source>
        <dbReference type="ARBA" id="ARBA00005519"/>
    </source>
</evidence>
<proteinExistence type="inferred from homology"/>
<comment type="similarity">
    <text evidence="1 2">Belongs to the glycosyl hydrolase 12 (cellulase H) family.</text>
</comment>
<dbReference type="SUPFAM" id="SSF49899">
    <property type="entry name" value="Concanavalin A-like lectins/glucanases"/>
    <property type="match status" value="1"/>
</dbReference>
<dbReference type="RefSeq" id="WP_348954992.1">
    <property type="nucleotide sequence ID" value="NZ_JBDZYD010000013.1"/>
</dbReference>